<sequence length="772" mass="85477">MGWSGGAKACPDGGRDTRNHHSGEWRFLLTRWGVFVVSPVLRISRWGVKLLAFMTKLNAIVINMNEPFNAGALPDSHPAGAGCHADCIVCYFRERVMHDFNLIERWYLNFTSDYLFPLAGLVYHEWYKLFVLFMFVAFWHQLGRVVFQNLSYVGLSKAVLDAARKSSETGISYSQESKLDSPPRAILARRRLYRYAFSSLGVVTLFYVVLFISVLCVGIGMDMVGAPYDRNDSIRWLFLPWNNYGAAWIVGGMLAGKVLSRLVRFMWVDAWLGSEDQRVNAQLAAGRKKTAQRKGALTDVRTLAFGERVHFDPLEYFAPAKARDSVFLGLDEQGEPIYIARDIWKKTNIQILGVPGSGKSVMATNALVQCAAGYGDAVVYFDPKNDEFAPHVFRAHCDRFQLVDLRKGKPAQINPFGGVSTYDLENLLIAGFNLAENNDLADFHKVNEQHAAKLIARQFPGGDANISSILAAAHQLPDELKKEAKGFIRKLENVAELSALQTAGGVNIEAVLNGGGVLYIVGSTEDESVIRLQKMLFARCVQIINGREQPTQVAPVNLMVDEIKYLLSKYVVNALGTVRSKGAHLLLAHQSLGDFGQCGADLNPDFVRTGITDNTPIRWFYRASNFESAEWASQQTGEILVDTERRKVSSERGNVELVGHDVQLQQDKRYLFDTNIIQHMPDGFAVLTGLGTAKQAFTHHIAVTPAPIALSEAVALVKHDPIAALYDDVPDAPEFDLSDYDAIGMQWGVDAGEKPAEAHTGENKPASGTVQE</sequence>
<evidence type="ECO:0000256" key="2">
    <source>
        <dbReference type="SAM" id="Phobius"/>
    </source>
</evidence>
<reference evidence="4" key="1">
    <citation type="submission" date="2018-07" db="EMBL/GenBank/DDBJ databases">
        <authorList>
            <person name="Ashton P.M."/>
            <person name="Dallman T."/>
            <person name="Nair S."/>
            <person name="De Pinna E."/>
            <person name="Peters T."/>
            <person name="Grant K."/>
        </authorList>
    </citation>
    <scope>NUCLEOTIDE SEQUENCE</scope>
    <source>
        <strain evidence="4">14873</strain>
    </source>
</reference>
<accession>A0A610WN52</accession>
<evidence type="ECO:0000313" key="4">
    <source>
        <dbReference type="EMBL" id="ECV7043036.1"/>
    </source>
</evidence>
<feature type="compositionally biased region" description="Basic and acidic residues" evidence="1">
    <location>
        <begin position="751"/>
        <end position="762"/>
    </location>
</feature>
<gene>
    <name evidence="4" type="ORF">ZU22_23115</name>
</gene>
<dbReference type="InterPro" id="IPR027417">
    <property type="entry name" value="P-loop_NTPase"/>
</dbReference>
<evidence type="ECO:0000256" key="1">
    <source>
        <dbReference type="SAM" id="MobiDB-lite"/>
    </source>
</evidence>
<protein>
    <submittedName>
        <fullName evidence="4">TraM recognition domain-containing protein</fullName>
    </submittedName>
</protein>
<name>A0A610WN52_SALMU</name>
<feature type="transmembrane region" description="Helical" evidence="2">
    <location>
        <begin position="192"/>
        <end position="221"/>
    </location>
</feature>
<feature type="transmembrane region" description="Helical" evidence="2">
    <location>
        <begin position="241"/>
        <end position="259"/>
    </location>
</feature>
<keyword evidence="2" id="KW-0812">Transmembrane</keyword>
<keyword evidence="2" id="KW-0472">Membrane</keyword>
<dbReference type="InterPro" id="IPR032689">
    <property type="entry name" value="TraG-D_C"/>
</dbReference>
<feature type="domain" description="TraD/TraG TraM recognition site" evidence="3">
    <location>
        <begin position="555"/>
        <end position="681"/>
    </location>
</feature>
<feature type="region of interest" description="Disordered" evidence="1">
    <location>
        <begin position="751"/>
        <end position="772"/>
    </location>
</feature>
<dbReference type="EMBL" id="AAKUAQ010000055">
    <property type="protein sequence ID" value="ECV7043036.1"/>
    <property type="molecule type" value="Genomic_DNA"/>
</dbReference>
<dbReference type="Gene3D" id="3.40.50.300">
    <property type="entry name" value="P-loop containing nucleotide triphosphate hydrolases"/>
    <property type="match status" value="2"/>
</dbReference>
<dbReference type="Pfam" id="PF12696">
    <property type="entry name" value="TraG-D_C"/>
    <property type="match status" value="1"/>
</dbReference>
<organism evidence="4">
    <name type="scientific">Salmonella muenchen</name>
    <dbReference type="NCBI Taxonomy" id="596"/>
    <lineage>
        <taxon>Bacteria</taxon>
        <taxon>Pseudomonadati</taxon>
        <taxon>Pseudomonadota</taxon>
        <taxon>Gammaproteobacteria</taxon>
        <taxon>Enterobacterales</taxon>
        <taxon>Enterobacteriaceae</taxon>
        <taxon>Salmonella</taxon>
    </lineage>
</organism>
<comment type="caution">
    <text evidence="4">The sequence shown here is derived from an EMBL/GenBank/DDBJ whole genome shotgun (WGS) entry which is preliminary data.</text>
</comment>
<dbReference type="SUPFAM" id="SSF52540">
    <property type="entry name" value="P-loop containing nucleoside triphosphate hydrolases"/>
    <property type="match status" value="1"/>
</dbReference>
<feature type="non-terminal residue" evidence="4">
    <location>
        <position position="772"/>
    </location>
</feature>
<evidence type="ECO:0000259" key="3">
    <source>
        <dbReference type="Pfam" id="PF12696"/>
    </source>
</evidence>
<dbReference type="AlphaFoldDB" id="A0A610WN52"/>
<keyword evidence="2" id="KW-1133">Transmembrane helix</keyword>
<proteinExistence type="predicted"/>